<gene>
    <name evidence="1" type="ORF">Cni_G01406</name>
</gene>
<proteinExistence type="predicted"/>
<accession>A0AAQ3PY68</accession>
<dbReference type="AlphaFoldDB" id="A0AAQ3PY68"/>
<reference evidence="1 2" key="1">
    <citation type="submission" date="2023-10" db="EMBL/GenBank/DDBJ databases">
        <title>Chromosome-scale genome assembly provides insights into flower coloration mechanisms of Canna indica.</title>
        <authorList>
            <person name="Li C."/>
        </authorList>
    </citation>
    <scope>NUCLEOTIDE SEQUENCE [LARGE SCALE GENOMIC DNA]</scope>
    <source>
        <tissue evidence="1">Flower</tissue>
    </source>
</reference>
<organism evidence="1 2">
    <name type="scientific">Canna indica</name>
    <name type="common">Indian-shot</name>
    <dbReference type="NCBI Taxonomy" id="4628"/>
    <lineage>
        <taxon>Eukaryota</taxon>
        <taxon>Viridiplantae</taxon>
        <taxon>Streptophyta</taxon>
        <taxon>Embryophyta</taxon>
        <taxon>Tracheophyta</taxon>
        <taxon>Spermatophyta</taxon>
        <taxon>Magnoliopsida</taxon>
        <taxon>Liliopsida</taxon>
        <taxon>Zingiberales</taxon>
        <taxon>Cannaceae</taxon>
        <taxon>Canna</taxon>
    </lineage>
</organism>
<name>A0AAQ3PY68_9LILI</name>
<sequence>MLLPCVVEGGIVHCCHGHWQVPALGVAGDVNDYRKDPEPMGTGRLWMKSEMREKTGSGQRSSEHDLMLLCVDAAARYNDHAVACVAAAPSSAVRSSAEGWMPMEEAARPPG</sequence>
<evidence type="ECO:0000313" key="1">
    <source>
        <dbReference type="EMBL" id="WOK92715.1"/>
    </source>
</evidence>
<evidence type="ECO:0000313" key="2">
    <source>
        <dbReference type="Proteomes" id="UP001327560"/>
    </source>
</evidence>
<protein>
    <submittedName>
        <fullName evidence="1">Uncharacterized protein</fullName>
    </submittedName>
</protein>
<dbReference type="EMBL" id="CP136890">
    <property type="protein sequence ID" value="WOK92715.1"/>
    <property type="molecule type" value="Genomic_DNA"/>
</dbReference>
<keyword evidence="2" id="KW-1185">Reference proteome</keyword>
<dbReference type="Proteomes" id="UP001327560">
    <property type="component" value="Chromosome 1"/>
</dbReference>